<feature type="domain" description="SPX" evidence="7">
    <location>
        <begin position="1"/>
        <end position="396"/>
    </location>
</feature>
<dbReference type="PROSITE" id="PS00518">
    <property type="entry name" value="ZF_RING_1"/>
    <property type="match status" value="1"/>
</dbReference>
<evidence type="ECO:0000256" key="5">
    <source>
        <dbReference type="SAM" id="MobiDB-lite"/>
    </source>
</evidence>
<evidence type="ECO:0000313" key="9">
    <source>
        <dbReference type="Proteomes" id="UP000027222"/>
    </source>
</evidence>
<feature type="region of interest" description="Disordered" evidence="5">
    <location>
        <begin position="514"/>
        <end position="538"/>
    </location>
</feature>
<dbReference type="SMART" id="SM00184">
    <property type="entry name" value="RING"/>
    <property type="match status" value="1"/>
</dbReference>
<sequence length="538" mass="59637">MHYSKTYAQLLQGLPPELRDNAIQYRQLKKIINQIVDELSSYGLKPEFLHELIESSKAGALQHTGALHDDPSSSSTHSSEDERLSTPIFTHTHPRAVYELDSTSGKIVPLLHIYNIPPTGVVPAPKQSPIVCEGPDASRSSDGVDLDVEHAEHPESVGASGHTTLLRSFKDLQFGSDGSESGSVVEVEAVVKSVPHFGGESSGTEFEEVIHLRHDTEFYGVLSTTLEAISAHLTKVYADFVATLEELSKTISDTAHPASVAARFHPLSSVNGHAGAVRVKTGHLKNDLYFWREIFQLYLEAEVFESVGETTRGERTVEESEKRLQLFAQRAHQQGHGDHNKFKLQQSRDALETFLNLNLFILNVKKFSHANSEATRKILKKHAKRTALFFPGLQVGGALPADQPLLALVSHSTPFAFPRMLVQAVGETLLPIIPSVEDYSCLICTSIAFKPIRLSCGHLFCVRCLVKMQKRNQGDCPMCRTPSVLVANGNNVDWALLNFMQDWFPIESKEKLKSNEKEATEEQMRELGLDPNQSCVLM</sequence>
<dbReference type="STRING" id="685588.A0A067T7D5"/>
<accession>A0A067T7D5</accession>
<gene>
    <name evidence="8" type="ORF">GALMADRAFT_242961</name>
</gene>
<dbReference type="Gene3D" id="3.30.40.10">
    <property type="entry name" value="Zinc/RING finger domain, C3HC4 (zinc finger)"/>
    <property type="match status" value="1"/>
</dbReference>
<proteinExistence type="predicted"/>
<keyword evidence="9" id="KW-1185">Reference proteome</keyword>
<keyword evidence="3" id="KW-0862">Zinc</keyword>
<dbReference type="Pfam" id="PF13920">
    <property type="entry name" value="zf-C3HC4_3"/>
    <property type="match status" value="1"/>
</dbReference>
<reference evidence="9" key="1">
    <citation type="journal article" date="2014" name="Proc. Natl. Acad. Sci. U.S.A.">
        <title>Extensive sampling of basidiomycete genomes demonstrates inadequacy of the white-rot/brown-rot paradigm for wood decay fungi.</title>
        <authorList>
            <person name="Riley R."/>
            <person name="Salamov A.A."/>
            <person name="Brown D.W."/>
            <person name="Nagy L.G."/>
            <person name="Floudas D."/>
            <person name="Held B.W."/>
            <person name="Levasseur A."/>
            <person name="Lombard V."/>
            <person name="Morin E."/>
            <person name="Otillar R."/>
            <person name="Lindquist E.A."/>
            <person name="Sun H."/>
            <person name="LaButti K.M."/>
            <person name="Schmutz J."/>
            <person name="Jabbour D."/>
            <person name="Luo H."/>
            <person name="Baker S.E."/>
            <person name="Pisabarro A.G."/>
            <person name="Walton J.D."/>
            <person name="Blanchette R.A."/>
            <person name="Henrissat B."/>
            <person name="Martin F."/>
            <person name="Cullen D."/>
            <person name="Hibbett D.S."/>
            <person name="Grigoriev I.V."/>
        </authorList>
    </citation>
    <scope>NUCLEOTIDE SEQUENCE [LARGE SCALE GENOMIC DNA]</scope>
    <source>
        <strain evidence="9">CBS 339.88</strain>
    </source>
</reference>
<dbReference type="GO" id="GO:0008270">
    <property type="term" value="F:zinc ion binding"/>
    <property type="evidence" value="ECO:0007669"/>
    <property type="project" value="UniProtKB-KW"/>
</dbReference>
<dbReference type="Proteomes" id="UP000027222">
    <property type="component" value="Unassembled WGS sequence"/>
</dbReference>
<evidence type="ECO:0000259" key="7">
    <source>
        <dbReference type="PROSITE" id="PS51382"/>
    </source>
</evidence>
<evidence type="ECO:0008006" key="10">
    <source>
        <dbReference type="Google" id="ProtNLM"/>
    </source>
</evidence>
<dbReference type="PANTHER" id="PTHR23327">
    <property type="entry name" value="RING FINGER PROTEIN 127"/>
    <property type="match status" value="1"/>
</dbReference>
<evidence type="ECO:0000259" key="6">
    <source>
        <dbReference type="PROSITE" id="PS50089"/>
    </source>
</evidence>
<dbReference type="HOGENOM" id="CLU_017137_2_0_1"/>
<feature type="region of interest" description="Disordered" evidence="5">
    <location>
        <begin position="62"/>
        <end position="85"/>
    </location>
</feature>
<dbReference type="InterPro" id="IPR017907">
    <property type="entry name" value="Znf_RING_CS"/>
</dbReference>
<organism evidence="8 9">
    <name type="scientific">Galerina marginata (strain CBS 339.88)</name>
    <dbReference type="NCBI Taxonomy" id="685588"/>
    <lineage>
        <taxon>Eukaryota</taxon>
        <taxon>Fungi</taxon>
        <taxon>Dikarya</taxon>
        <taxon>Basidiomycota</taxon>
        <taxon>Agaricomycotina</taxon>
        <taxon>Agaricomycetes</taxon>
        <taxon>Agaricomycetidae</taxon>
        <taxon>Agaricales</taxon>
        <taxon>Agaricineae</taxon>
        <taxon>Strophariaceae</taxon>
        <taxon>Galerina</taxon>
    </lineage>
</organism>
<dbReference type="SUPFAM" id="SSF57850">
    <property type="entry name" value="RING/U-box"/>
    <property type="match status" value="1"/>
</dbReference>
<dbReference type="EMBL" id="KL142373">
    <property type="protein sequence ID" value="KDR79100.1"/>
    <property type="molecule type" value="Genomic_DNA"/>
</dbReference>
<evidence type="ECO:0000313" key="8">
    <source>
        <dbReference type="EMBL" id="KDR79100.1"/>
    </source>
</evidence>
<dbReference type="PROSITE" id="PS51382">
    <property type="entry name" value="SPX"/>
    <property type="match status" value="1"/>
</dbReference>
<keyword evidence="1" id="KW-0479">Metal-binding</keyword>
<dbReference type="InterPro" id="IPR004331">
    <property type="entry name" value="SPX_dom"/>
</dbReference>
<protein>
    <recommendedName>
        <fullName evidence="10">RING-type domain-containing protein</fullName>
    </recommendedName>
</protein>
<evidence type="ECO:0000256" key="1">
    <source>
        <dbReference type="ARBA" id="ARBA00022723"/>
    </source>
</evidence>
<dbReference type="InterPro" id="IPR001841">
    <property type="entry name" value="Znf_RING"/>
</dbReference>
<evidence type="ECO:0000256" key="2">
    <source>
        <dbReference type="ARBA" id="ARBA00022771"/>
    </source>
</evidence>
<dbReference type="Pfam" id="PF03105">
    <property type="entry name" value="SPX"/>
    <property type="match status" value="1"/>
</dbReference>
<evidence type="ECO:0000256" key="4">
    <source>
        <dbReference type="PROSITE-ProRule" id="PRU00175"/>
    </source>
</evidence>
<dbReference type="PANTHER" id="PTHR23327:SF51">
    <property type="entry name" value="TRANSCRIPTIONAL REGULATOR OF YEAST FORM ADHERENCE 3"/>
    <property type="match status" value="1"/>
</dbReference>
<dbReference type="InterPro" id="IPR013083">
    <property type="entry name" value="Znf_RING/FYVE/PHD"/>
</dbReference>
<dbReference type="AlphaFoldDB" id="A0A067T7D5"/>
<dbReference type="PROSITE" id="PS50089">
    <property type="entry name" value="ZF_RING_2"/>
    <property type="match status" value="1"/>
</dbReference>
<dbReference type="OrthoDB" id="5588846at2759"/>
<feature type="compositionally biased region" description="Basic and acidic residues" evidence="5">
    <location>
        <begin position="514"/>
        <end position="528"/>
    </location>
</feature>
<evidence type="ECO:0000256" key="3">
    <source>
        <dbReference type="ARBA" id="ARBA00022833"/>
    </source>
</evidence>
<keyword evidence="2 4" id="KW-0863">Zinc-finger</keyword>
<name>A0A067T7D5_GALM3</name>
<feature type="domain" description="RING-type" evidence="6">
    <location>
        <begin position="441"/>
        <end position="480"/>
    </location>
</feature>